<evidence type="ECO:0000313" key="3">
    <source>
        <dbReference type="EMBL" id="TFE85484.1"/>
    </source>
</evidence>
<dbReference type="EMBL" id="MYFO01000025">
    <property type="protein sequence ID" value="TFE85484.1"/>
    <property type="molecule type" value="Genomic_DNA"/>
</dbReference>
<organism evidence="3 4">
    <name type="scientific">Paenibacillus athensensis</name>
    <dbReference type="NCBI Taxonomy" id="1967502"/>
    <lineage>
        <taxon>Bacteria</taxon>
        <taxon>Bacillati</taxon>
        <taxon>Bacillota</taxon>
        <taxon>Bacilli</taxon>
        <taxon>Bacillales</taxon>
        <taxon>Paenibacillaceae</taxon>
        <taxon>Paenibacillus</taxon>
    </lineage>
</organism>
<evidence type="ECO:0000259" key="2">
    <source>
        <dbReference type="PROSITE" id="PS50110"/>
    </source>
</evidence>
<protein>
    <submittedName>
        <fullName evidence="3">Two-component system response regulator</fullName>
    </submittedName>
</protein>
<sequence length="127" mass="13848">MTQRLKIMVCDDSALVRKKLKTVLEEQGYTDVREAENGEIAVEAVKADPPHVIFMDIVMPVKTGIEALKDIRAIAPDTKVIMASSVGTQSNLLEAIKLGAFDFVQKPFAAEEIVRVLAKVTKEGGHA</sequence>
<dbReference type="RefSeq" id="WP_134755000.1">
    <property type="nucleotide sequence ID" value="NZ_MYFO02000015.1"/>
</dbReference>
<evidence type="ECO:0000313" key="4">
    <source>
        <dbReference type="Proteomes" id="UP000298246"/>
    </source>
</evidence>
<dbReference type="InterPro" id="IPR011006">
    <property type="entry name" value="CheY-like_superfamily"/>
</dbReference>
<gene>
    <name evidence="3" type="ORF">B5M42_17165</name>
</gene>
<dbReference type="SUPFAM" id="SSF52172">
    <property type="entry name" value="CheY-like"/>
    <property type="match status" value="1"/>
</dbReference>
<dbReference type="Gene3D" id="3.40.50.2300">
    <property type="match status" value="1"/>
</dbReference>
<feature type="domain" description="Response regulatory" evidence="2">
    <location>
        <begin position="6"/>
        <end position="121"/>
    </location>
</feature>
<dbReference type="PANTHER" id="PTHR43228">
    <property type="entry name" value="TWO-COMPONENT RESPONSE REGULATOR"/>
    <property type="match status" value="1"/>
</dbReference>
<reference evidence="3 4" key="1">
    <citation type="submission" date="2017-03" db="EMBL/GenBank/DDBJ databases">
        <title>Isolation of Levoglucosan Utilizing Bacteria.</title>
        <authorList>
            <person name="Arya A.S."/>
        </authorList>
    </citation>
    <scope>NUCLEOTIDE SEQUENCE [LARGE SCALE GENOMIC DNA]</scope>
    <source>
        <strain evidence="3 4">MEC069</strain>
    </source>
</reference>
<dbReference type="InterPro" id="IPR001789">
    <property type="entry name" value="Sig_transdc_resp-reg_receiver"/>
</dbReference>
<dbReference type="Proteomes" id="UP000298246">
    <property type="component" value="Unassembled WGS sequence"/>
</dbReference>
<dbReference type="GO" id="GO:0000160">
    <property type="term" value="P:phosphorelay signal transduction system"/>
    <property type="evidence" value="ECO:0007669"/>
    <property type="project" value="InterPro"/>
</dbReference>
<keyword evidence="4" id="KW-1185">Reference proteome</keyword>
<dbReference type="SMART" id="SM00448">
    <property type="entry name" value="REC"/>
    <property type="match status" value="1"/>
</dbReference>
<accession>A0A4Y8PZ12</accession>
<dbReference type="PROSITE" id="PS50110">
    <property type="entry name" value="RESPONSE_REGULATORY"/>
    <property type="match status" value="1"/>
</dbReference>
<dbReference type="InterPro" id="IPR052048">
    <property type="entry name" value="ST_Response_Regulator"/>
</dbReference>
<proteinExistence type="predicted"/>
<comment type="caution">
    <text evidence="3">The sequence shown here is derived from an EMBL/GenBank/DDBJ whole genome shotgun (WGS) entry which is preliminary data.</text>
</comment>
<name>A0A4Y8PZ12_9BACL</name>
<evidence type="ECO:0000256" key="1">
    <source>
        <dbReference type="PROSITE-ProRule" id="PRU00169"/>
    </source>
</evidence>
<dbReference type="PANTHER" id="PTHR43228:SF1">
    <property type="entry name" value="TWO-COMPONENT RESPONSE REGULATOR ARR22"/>
    <property type="match status" value="1"/>
</dbReference>
<dbReference type="AlphaFoldDB" id="A0A4Y8PZ12"/>
<keyword evidence="1" id="KW-0597">Phosphoprotein</keyword>
<feature type="modified residue" description="4-aspartylphosphate" evidence="1">
    <location>
        <position position="56"/>
    </location>
</feature>
<dbReference type="OrthoDB" id="9790669at2"/>
<dbReference type="Pfam" id="PF00072">
    <property type="entry name" value="Response_reg"/>
    <property type="match status" value="1"/>
</dbReference>